<sequence>MSPEIGDLIDDLQKLRHIVQRQKAEVARREGVPSNALLTSTEDSNAVAHPVATFTDSEPSRLPVNRKVAECSSPPAYRGFSSVIHISRERTCNSARSSAPQTDLHTRSRKVAHPTLARSGGMVTTSDWRLGSQLIQKFFGSKIEQSPTQSVDQTQHLSNKLLWFPVSLEESDRLVSPNSRSLLHQVDVKVTEEEPRTASAKDTNDGETAISNSQILNDGPRVGSTMHSLEEDVANADAPSLVGQKRPAGMSVTTINKWISPSPSPEEVHILGLSCIYIDVSKIRLHLPSAGLTFPQPLY</sequence>
<reference evidence="2 3" key="1">
    <citation type="submission" date="2018-11" db="EMBL/GenBank/DDBJ databases">
        <authorList>
            <consortium name="Pathogen Informatics"/>
        </authorList>
    </citation>
    <scope>NUCLEOTIDE SEQUENCE [LARGE SCALE GENOMIC DNA]</scope>
</reference>
<protein>
    <submittedName>
        <fullName evidence="2">Uncharacterized protein</fullName>
    </submittedName>
</protein>
<dbReference type="AlphaFoldDB" id="A0A3P7PGL1"/>
<evidence type="ECO:0000313" key="3">
    <source>
        <dbReference type="Proteomes" id="UP000281553"/>
    </source>
</evidence>
<evidence type="ECO:0000313" key="2">
    <source>
        <dbReference type="EMBL" id="VDN17226.1"/>
    </source>
</evidence>
<feature type="region of interest" description="Disordered" evidence="1">
    <location>
        <begin position="192"/>
        <end position="219"/>
    </location>
</feature>
<proteinExistence type="predicted"/>
<dbReference type="OrthoDB" id="6311668at2759"/>
<dbReference type="EMBL" id="UYRU01067987">
    <property type="protein sequence ID" value="VDN17226.1"/>
    <property type="molecule type" value="Genomic_DNA"/>
</dbReference>
<gene>
    <name evidence="2" type="ORF">DILT_LOCUS12869</name>
</gene>
<accession>A0A3P7PGL1</accession>
<dbReference type="Proteomes" id="UP000281553">
    <property type="component" value="Unassembled WGS sequence"/>
</dbReference>
<evidence type="ECO:0000256" key="1">
    <source>
        <dbReference type="SAM" id="MobiDB-lite"/>
    </source>
</evidence>
<organism evidence="2 3">
    <name type="scientific">Dibothriocephalus latus</name>
    <name type="common">Fish tapeworm</name>
    <name type="synonym">Diphyllobothrium latum</name>
    <dbReference type="NCBI Taxonomy" id="60516"/>
    <lineage>
        <taxon>Eukaryota</taxon>
        <taxon>Metazoa</taxon>
        <taxon>Spiralia</taxon>
        <taxon>Lophotrochozoa</taxon>
        <taxon>Platyhelminthes</taxon>
        <taxon>Cestoda</taxon>
        <taxon>Eucestoda</taxon>
        <taxon>Diphyllobothriidea</taxon>
        <taxon>Diphyllobothriidae</taxon>
        <taxon>Dibothriocephalus</taxon>
    </lineage>
</organism>
<keyword evidence="3" id="KW-1185">Reference proteome</keyword>
<name>A0A3P7PGL1_DIBLA</name>